<evidence type="ECO:0000256" key="2">
    <source>
        <dbReference type="SAM" id="Phobius"/>
    </source>
</evidence>
<reference evidence="3" key="1">
    <citation type="submission" date="2022-10" db="EMBL/GenBank/DDBJ databases">
        <title>The complete genomes of actinobacterial strains from the NBC collection.</title>
        <authorList>
            <person name="Joergensen T.S."/>
            <person name="Alvarez Arevalo M."/>
            <person name="Sterndorff E.B."/>
            <person name="Faurdal D."/>
            <person name="Vuksanovic O."/>
            <person name="Mourched A.-S."/>
            <person name="Charusanti P."/>
            <person name="Shaw S."/>
            <person name="Blin K."/>
            <person name="Weber T."/>
        </authorList>
    </citation>
    <scope>NUCLEOTIDE SEQUENCE</scope>
    <source>
        <strain evidence="3">NBC_00302</strain>
    </source>
</reference>
<gene>
    <name evidence="3" type="ORF">OHT53_04865</name>
</gene>
<proteinExistence type="predicted"/>
<evidence type="ECO:0000313" key="4">
    <source>
        <dbReference type="Proteomes" id="UP001432071"/>
    </source>
</evidence>
<feature type="transmembrane region" description="Helical" evidence="2">
    <location>
        <begin position="44"/>
        <end position="77"/>
    </location>
</feature>
<evidence type="ECO:0000313" key="3">
    <source>
        <dbReference type="EMBL" id="WUN85440.1"/>
    </source>
</evidence>
<protein>
    <submittedName>
        <fullName evidence="3">DUF3040 domain-containing protein</fullName>
    </submittedName>
</protein>
<dbReference type="Pfam" id="PF11239">
    <property type="entry name" value="DUF3040"/>
    <property type="match status" value="1"/>
</dbReference>
<dbReference type="Proteomes" id="UP001432071">
    <property type="component" value="Chromosome"/>
</dbReference>
<dbReference type="EMBL" id="CP108038">
    <property type="protein sequence ID" value="WUN85440.1"/>
    <property type="molecule type" value="Genomic_DNA"/>
</dbReference>
<evidence type="ECO:0000256" key="1">
    <source>
        <dbReference type="SAM" id="MobiDB-lite"/>
    </source>
</evidence>
<organism evidence="3 4">
    <name type="scientific">Streptomyces bobili</name>
    <dbReference type="NCBI Taxonomy" id="67280"/>
    <lineage>
        <taxon>Bacteria</taxon>
        <taxon>Bacillati</taxon>
        <taxon>Actinomycetota</taxon>
        <taxon>Actinomycetes</taxon>
        <taxon>Kitasatosporales</taxon>
        <taxon>Streptomycetaceae</taxon>
        <taxon>Streptomyces</taxon>
    </lineage>
</organism>
<dbReference type="GeneID" id="93760270"/>
<name>A0ABZ1QT25_9ACTN</name>
<dbReference type="InterPro" id="IPR021401">
    <property type="entry name" value="DUF3040"/>
</dbReference>
<keyword evidence="2" id="KW-0472">Membrane</keyword>
<dbReference type="RefSeq" id="WP_328734180.1">
    <property type="nucleotide sequence ID" value="NZ_CP108038.1"/>
</dbReference>
<keyword evidence="2" id="KW-0812">Transmembrane</keyword>
<keyword evidence="2" id="KW-1133">Transmembrane helix</keyword>
<feature type="compositionally biased region" description="Low complexity" evidence="1">
    <location>
        <begin position="150"/>
        <end position="177"/>
    </location>
</feature>
<keyword evidence="4" id="KW-1185">Reference proteome</keyword>
<accession>A0ABZ1QT25</accession>
<feature type="compositionally biased region" description="Polar residues" evidence="1">
    <location>
        <begin position="120"/>
        <end position="131"/>
    </location>
</feature>
<sequence>MSATDDERLTGLAASLARDDPRFARSLDEGRPAPPREYRRLRGWSWLAVATAALIAGVVLPHGLLLAAGLGPLVWIMPASRGLARASAALSSVADSPTLDFARAGGPPSRRLPPPPCSCTHQTPLGSAGTNRRSRPGLIQTKDPGPGGPVRPALRPSPVAPSPVASSRAEAPRLSPAVEPPPSRPPQGRRTAFVRLRGPFHGGSPVRVRR</sequence>
<feature type="region of interest" description="Disordered" evidence="1">
    <location>
        <begin position="101"/>
        <end position="210"/>
    </location>
</feature>